<sequence>MTKLLMVLNGFLFLLFFSFSMHAEEPFKCTSQYKTLVEKDNDYTLFDGRLTLFLKDEHEGFFSLSGKVSTKEKNYLLVRKSYFTLAQHEVNQVKQATITKVIKHPSDTTPDPLWLADILPELPGIDFHIEIWRLKDNLMMVKSINTGYLICAKN</sequence>
<feature type="chain" id="PRO_5041639132" description="FidL-like membrane protein" evidence="1">
    <location>
        <begin position="24"/>
        <end position="154"/>
    </location>
</feature>
<feature type="signal peptide" evidence="1">
    <location>
        <begin position="1"/>
        <end position="23"/>
    </location>
</feature>
<comment type="caution">
    <text evidence="2">The sequence shown here is derived from an EMBL/GenBank/DDBJ whole genome shotgun (WGS) entry which is preliminary data.</text>
</comment>
<gene>
    <name evidence="2" type="ORF">D4100_07980</name>
</gene>
<dbReference type="EMBL" id="QYYG01000001">
    <property type="protein sequence ID" value="RJF58674.1"/>
    <property type="molecule type" value="Genomic_DNA"/>
</dbReference>
<protein>
    <recommendedName>
        <fullName evidence="4">FidL-like membrane protein</fullName>
    </recommendedName>
</protein>
<accession>A0AA93BZB2</accession>
<evidence type="ECO:0000313" key="3">
    <source>
        <dbReference type="Proteomes" id="UP000284338"/>
    </source>
</evidence>
<evidence type="ECO:0000313" key="2">
    <source>
        <dbReference type="EMBL" id="RJF58674.1"/>
    </source>
</evidence>
<reference evidence="2 3" key="1">
    <citation type="submission" date="2018-09" db="EMBL/GenBank/DDBJ databases">
        <title>Draft genome of a novel serratia sp. strain with antifungal activity.</title>
        <authorList>
            <person name="Dichmann S.I."/>
            <person name="Park B.P."/>
            <person name="Pathiraja D."/>
            <person name="Choi I.-G."/>
            <person name="Stougaard P."/>
            <person name="Hennessy R.C."/>
        </authorList>
    </citation>
    <scope>NUCLEOTIDE SEQUENCE [LARGE SCALE GENOMIC DNA]</scope>
    <source>
        <strain evidence="2 3">S40</strain>
    </source>
</reference>
<organism evidence="2 3">
    <name type="scientific">Serratia inhibens</name>
    <dbReference type="NCBI Taxonomy" id="2338073"/>
    <lineage>
        <taxon>Bacteria</taxon>
        <taxon>Pseudomonadati</taxon>
        <taxon>Pseudomonadota</taxon>
        <taxon>Gammaproteobacteria</taxon>
        <taxon>Enterobacterales</taxon>
        <taxon>Yersiniaceae</taxon>
        <taxon>Serratia</taxon>
    </lineage>
</organism>
<keyword evidence="1" id="KW-0732">Signal</keyword>
<keyword evidence="3" id="KW-1185">Reference proteome</keyword>
<proteinExistence type="predicted"/>
<name>A0AA93BZB2_9GAMM</name>
<dbReference type="Proteomes" id="UP000284338">
    <property type="component" value="Unassembled WGS sequence"/>
</dbReference>
<evidence type="ECO:0008006" key="4">
    <source>
        <dbReference type="Google" id="ProtNLM"/>
    </source>
</evidence>
<dbReference type="RefSeq" id="WP_020438661.1">
    <property type="nucleotide sequence ID" value="NZ_CP136016.1"/>
</dbReference>
<evidence type="ECO:0000256" key="1">
    <source>
        <dbReference type="SAM" id="SignalP"/>
    </source>
</evidence>
<dbReference type="AlphaFoldDB" id="A0AA93BZB2"/>